<dbReference type="EMBL" id="QPFP01000036">
    <property type="protein sequence ID" value="TEB27937.1"/>
    <property type="molecule type" value="Genomic_DNA"/>
</dbReference>
<dbReference type="Pfam" id="PF00149">
    <property type="entry name" value="Metallophos"/>
    <property type="match status" value="1"/>
</dbReference>
<dbReference type="InterPro" id="IPR006186">
    <property type="entry name" value="Ser/Thr-sp_prot-phosphatase"/>
</dbReference>
<dbReference type="PRINTS" id="PR00114">
    <property type="entry name" value="STPHPHTASE"/>
</dbReference>
<dbReference type="GO" id="GO:0097720">
    <property type="term" value="P:calcineurin-mediated signaling"/>
    <property type="evidence" value="ECO:0007669"/>
    <property type="project" value="InterPro"/>
</dbReference>
<evidence type="ECO:0000256" key="1">
    <source>
        <dbReference type="SAM" id="MobiDB-lite"/>
    </source>
</evidence>
<dbReference type="InterPro" id="IPR004843">
    <property type="entry name" value="Calcineurin-like_PHP"/>
</dbReference>
<feature type="region of interest" description="Disordered" evidence="1">
    <location>
        <begin position="1"/>
        <end position="47"/>
    </location>
</feature>
<sequence>MSGHHQRPSVSSATPTAIPPSDPLEKYAGNLNDRKVPTVPPPATKKPTEAEFFAADAAGERKPNHAFLKEHFFKEGRLEEEQALYIINRATRLLAKEPNMVEVKSPVTVCGDIHGQYYDLMKLFEVGGSMSDNVYLFLGDYVDRGDFGIECLLYLYSLKIWSPSRVVSTAGQPRVPAPHRVLYIQEGMQVGVLHCIRCFAYIAPGLHKYSEKVYEACIQSFCALPVSALVDHRFFCVHGGISPNLVTLQDLQNLNRFQEPGSQGLLCDLLWADPITNYGHETEPSHNGTVPPGTSFLPNATRGCSYFYTYNAVCQFLERNNLLSVIRGHEAQDAGYTMHRKTPKKNFPSVITIFSAPNYLDVYKNRGAVLKYANKNITIRQYNSNPHPYWLPNFMDAFTWSLPFVGAKITDMLLAVLSVCSEEELDTDSDGEIKEEHAAEQIRLRREQIKNKIRAVGRMQRVFTLLREEAESATELVIPTDPNATPVTNQLAVNGAQMSRGIKSFEDARKSDIANERLPEFEPRANSAIFPAPSMRLAGGRDDMAGMDTLIRRTLQEEREGEDDDDMLVEKVAERLAMGRTLGPGQRPSALKRHGTS</sequence>
<accession>A0A4Y7T194</accession>
<name>A0A4Y7T194_COPMI</name>
<dbReference type="Gene3D" id="3.60.21.10">
    <property type="match status" value="1"/>
</dbReference>
<proteinExistence type="predicted"/>
<dbReference type="AlphaFoldDB" id="A0A4Y7T194"/>
<gene>
    <name evidence="3" type="ORF">FA13DRAFT_1794427</name>
</gene>
<dbReference type="OrthoDB" id="5593063at2759"/>
<dbReference type="SUPFAM" id="SSF56300">
    <property type="entry name" value="Metallo-dependent phosphatases"/>
    <property type="match status" value="1"/>
</dbReference>
<protein>
    <submittedName>
        <fullName evidence="3">Serine/threonine-protein phosphatase 2B catalytic subunit</fullName>
    </submittedName>
</protein>
<evidence type="ECO:0000313" key="3">
    <source>
        <dbReference type="EMBL" id="TEB27937.1"/>
    </source>
</evidence>
<evidence type="ECO:0000259" key="2">
    <source>
        <dbReference type="SMART" id="SM00156"/>
    </source>
</evidence>
<dbReference type="InterPro" id="IPR029052">
    <property type="entry name" value="Metallo-depent_PP-like"/>
</dbReference>
<organism evidence="3 4">
    <name type="scientific">Coprinellus micaceus</name>
    <name type="common">Glistening ink-cap mushroom</name>
    <name type="synonym">Coprinus micaceus</name>
    <dbReference type="NCBI Taxonomy" id="71717"/>
    <lineage>
        <taxon>Eukaryota</taxon>
        <taxon>Fungi</taxon>
        <taxon>Dikarya</taxon>
        <taxon>Basidiomycota</taxon>
        <taxon>Agaricomycotina</taxon>
        <taxon>Agaricomycetes</taxon>
        <taxon>Agaricomycetidae</taxon>
        <taxon>Agaricales</taxon>
        <taxon>Agaricineae</taxon>
        <taxon>Psathyrellaceae</taxon>
        <taxon>Coprinellus</taxon>
    </lineage>
</organism>
<dbReference type="STRING" id="71717.A0A4Y7T194"/>
<feature type="domain" description="Serine/threonine specific protein phosphatases" evidence="2">
    <location>
        <begin position="78"/>
        <end position="386"/>
    </location>
</feature>
<keyword evidence="4" id="KW-1185">Reference proteome</keyword>
<dbReference type="SMART" id="SM00156">
    <property type="entry name" value="PP2Ac"/>
    <property type="match status" value="1"/>
</dbReference>
<feature type="region of interest" description="Disordered" evidence="1">
    <location>
        <begin position="576"/>
        <end position="597"/>
    </location>
</feature>
<reference evidence="3 4" key="1">
    <citation type="journal article" date="2019" name="Nat. Ecol. Evol.">
        <title>Megaphylogeny resolves global patterns of mushroom evolution.</title>
        <authorList>
            <person name="Varga T."/>
            <person name="Krizsan K."/>
            <person name="Foldi C."/>
            <person name="Dima B."/>
            <person name="Sanchez-Garcia M."/>
            <person name="Sanchez-Ramirez S."/>
            <person name="Szollosi G.J."/>
            <person name="Szarkandi J.G."/>
            <person name="Papp V."/>
            <person name="Albert L."/>
            <person name="Andreopoulos W."/>
            <person name="Angelini C."/>
            <person name="Antonin V."/>
            <person name="Barry K.W."/>
            <person name="Bougher N.L."/>
            <person name="Buchanan P."/>
            <person name="Buyck B."/>
            <person name="Bense V."/>
            <person name="Catcheside P."/>
            <person name="Chovatia M."/>
            <person name="Cooper J."/>
            <person name="Damon W."/>
            <person name="Desjardin D."/>
            <person name="Finy P."/>
            <person name="Geml J."/>
            <person name="Haridas S."/>
            <person name="Hughes K."/>
            <person name="Justo A."/>
            <person name="Karasinski D."/>
            <person name="Kautmanova I."/>
            <person name="Kiss B."/>
            <person name="Kocsube S."/>
            <person name="Kotiranta H."/>
            <person name="LaButti K.M."/>
            <person name="Lechner B.E."/>
            <person name="Liimatainen K."/>
            <person name="Lipzen A."/>
            <person name="Lukacs Z."/>
            <person name="Mihaltcheva S."/>
            <person name="Morgado L.N."/>
            <person name="Niskanen T."/>
            <person name="Noordeloos M.E."/>
            <person name="Ohm R.A."/>
            <person name="Ortiz-Santana B."/>
            <person name="Ovrebo C."/>
            <person name="Racz N."/>
            <person name="Riley R."/>
            <person name="Savchenko A."/>
            <person name="Shiryaev A."/>
            <person name="Soop K."/>
            <person name="Spirin V."/>
            <person name="Szebenyi C."/>
            <person name="Tomsovsky M."/>
            <person name="Tulloss R.E."/>
            <person name="Uehling J."/>
            <person name="Grigoriev I.V."/>
            <person name="Vagvolgyi C."/>
            <person name="Papp T."/>
            <person name="Martin F.M."/>
            <person name="Miettinen O."/>
            <person name="Hibbett D.S."/>
            <person name="Nagy L.G."/>
        </authorList>
    </citation>
    <scope>NUCLEOTIDE SEQUENCE [LARGE SCALE GENOMIC DNA]</scope>
    <source>
        <strain evidence="3 4">FP101781</strain>
    </source>
</reference>
<dbReference type="Proteomes" id="UP000298030">
    <property type="component" value="Unassembled WGS sequence"/>
</dbReference>
<dbReference type="InterPro" id="IPR043360">
    <property type="entry name" value="PP2B"/>
</dbReference>
<evidence type="ECO:0000313" key="4">
    <source>
        <dbReference type="Proteomes" id="UP000298030"/>
    </source>
</evidence>
<dbReference type="GO" id="GO:0033192">
    <property type="term" value="F:calmodulin-dependent protein phosphatase activity"/>
    <property type="evidence" value="ECO:0007669"/>
    <property type="project" value="InterPro"/>
</dbReference>
<dbReference type="PANTHER" id="PTHR45673">
    <property type="entry name" value="SERINE/THREONINE-PROTEIN PHOSPHATASE 2B CATALYTIC SUBUNIT 1-RELATED"/>
    <property type="match status" value="1"/>
</dbReference>
<comment type="caution">
    <text evidence="3">The sequence shown here is derived from an EMBL/GenBank/DDBJ whole genome shotgun (WGS) entry which is preliminary data.</text>
</comment>